<feature type="signal peptide" evidence="2">
    <location>
        <begin position="1"/>
        <end position="18"/>
    </location>
</feature>
<sequence length="560" mass="61961">MNKLLSALILLTYTALQADVILPKIIDNNMVLQRGVEAPIWGWADQGEEVTVNFAGQTKKTMPDKKGKWMITLDPLKASSVNRIMSIKGSNEIKVSNVLVGEVWLASGQSNMEWDFMRVDKAEREYTMKHADNKFVRAFHVNTHITSGFPLDDTVGLWKTSHDMVGEKGIKLGLQKGISAVAFCFALKLQQELGVPVAFIDSNWGGRRIESFIPDEGYEALGLKYRKSGELEANEVKDKIEKKLSSLIVILKDVKQGKEIDAKVLSSIGIRQRKGQKVNAQAIEKRIAELQNDLSLALEAAKKGLVIPVNLHGFLGIAENDIYNAMIAPLTPFALKGAIWYQGESNRTSKDYFQKLQALSKGWSKVFNVKDIPLHLVQIAPFDYGRNRKTNTPGTLNTTLSDNVWAAQYKAAKEIAGMTVVPIHDTNIPINNIHPPHKLPVGNRLTLRALKEQYGKDIVASGPEFAKAAKRGNQIIVSFNDIDQGLSTKDGKAPSHFEVSEDGKTFVSAEAKIEGNTVVVSSPSVSKPKFVRMGWYETALPNLQDKNGWPVFAFPSQAIK</sequence>
<dbReference type="PANTHER" id="PTHR22901:SF0">
    <property type="entry name" value="SIALATE O-ACETYLESTERASE"/>
    <property type="match status" value="1"/>
</dbReference>
<feature type="chain" id="PRO_5002691491" evidence="2">
    <location>
        <begin position="19"/>
        <end position="560"/>
    </location>
</feature>
<dbReference type="eggNOG" id="COG2755">
    <property type="taxonomic scope" value="Bacteria"/>
</dbReference>
<reference evidence="3 4" key="1">
    <citation type="journal article" date="2010" name="J. Bacteriol.">
        <title>Genome sequence of Lentisphaera araneosa HTCC2155T, the type species of the order Lentisphaerales in the phylum Lentisphaerae.</title>
        <authorList>
            <person name="Thrash J.C."/>
            <person name="Cho J.C."/>
            <person name="Vergin K.L."/>
            <person name="Morris R.M."/>
            <person name="Giovannoni S.J."/>
        </authorList>
    </citation>
    <scope>NUCLEOTIDE SEQUENCE [LARGE SCALE GENOMIC DNA]</scope>
    <source>
        <strain evidence="3 4">HTCC2155</strain>
    </source>
</reference>
<feature type="coiled-coil region" evidence="1">
    <location>
        <begin position="273"/>
        <end position="300"/>
    </location>
</feature>
<dbReference type="Gene3D" id="3.40.50.1110">
    <property type="entry name" value="SGNH hydrolase"/>
    <property type="match status" value="1"/>
</dbReference>
<keyword evidence="2" id="KW-0732">Signal</keyword>
<evidence type="ECO:0000256" key="2">
    <source>
        <dbReference type="SAM" id="SignalP"/>
    </source>
</evidence>
<evidence type="ECO:0000256" key="1">
    <source>
        <dbReference type="SAM" id="Coils"/>
    </source>
</evidence>
<dbReference type="InterPro" id="IPR036514">
    <property type="entry name" value="SGNH_hydro_sf"/>
</dbReference>
<evidence type="ECO:0000313" key="4">
    <source>
        <dbReference type="Proteomes" id="UP000004947"/>
    </source>
</evidence>
<protein>
    <submittedName>
        <fullName evidence="3">Sialic acid-specific 9-O-acetylesterase</fullName>
    </submittedName>
</protein>
<organism evidence="3 4">
    <name type="scientific">Lentisphaera araneosa HTCC2155</name>
    <dbReference type="NCBI Taxonomy" id="313628"/>
    <lineage>
        <taxon>Bacteria</taxon>
        <taxon>Pseudomonadati</taxon>
        <taxon>Lentisphaerota</taxon>
        <taxon>Lentisphaeria</taxon>
        <taxon>Lentisphaerales</taxon>
        <taxon>Lentisphaeraceae</taxon>
        <taxon>Lentisphaera</taxon>
    </lineage>
</organism>
<proteinExistence type="predicted"/>
<dbReference type="GO" id="GO:0005975">
    <property type="term" value="P:carbohydrate metabolic process"/>
    <property type="evidence" value="ECO:0007669"/>
    <property type="project" value="TreeGrafter"/>
</dbReference>
<comment type="caution">
    <text evidence="3">The sequence shown here is derived from an EMBL/GenBank/DDBJ whole genome shotgun (WGS) entry which is preliminary data.</text>
</comment>
<dbReference type="RefSeq" id="WP_007281454.1">
    <property type="nucleotide sequence ID" value="NZ_ABCK01000058.1"/>
</dbReference>
<evidence type="ECO:0000313" key="3">
    <source>
        <dbReference type="EMBL" id="EDM24715.1"/>
    </source>
</evidence>
<dbReference type="SUPFAM" id="SSF52266">
    <property type="entry name" value="SGNH hydrolase"/>
    <property type="match status" value="1"/>
</dbReference>
<dbReference type="Proteomes" id="UP000004947">
    <property type="component" value="Unassembled WGS sequence"/>
</dbReference>
<accession>A6DUH1</accession>
<gene>
    <name evidence="3" type="ORF">LNTAR_09906</name>
</gene>
<dbReference type="GO" id="GO:0001681">
    <property type="term" value="F:sialate O-acetylesterase activity"/>
    <property type="evidence" value="ECO:0007669"/>
    <property type="project" value="InterPro"/>
</dbReference>
<dbReference type="EMBL" id="ABCK01000058">
    <property type="protein sequence ID" value="EDM24715.1"/>
    <property type="molecule type" value="Genomic_DNA"/>
</dbReference>
<keyword evidence="1" id="KW-0175">Coiled coil</keyword>
<dbReference type="AlphaFoldDB" id="A6DUH1"/>
<dbReference type="PANTHER" id="PTHR22901">
    <property type="entry name" value="SIALATE O-ACETYLESTERASE"/>
    <property type="match status" value="1"/>
</dbReference>
<dbReference type="InterPro" id="IPR039329">
    <property type="entry name" value="SIAE"/>
</dbReference>
<dbReference type="STRING" id="313628.LNTAR_09906"/>
<name>A6DUH1_9BACT</name>
<keyword evidence="4" id="KW-1185">Reference proteome</keyword>